<evidence type="ECO:0000313" key="1">
    <source>
        <dbReference type="EMBL" id="ETV91645.1"/>
    </source>
</evidence>
<reference evidence="1" key="1">
    <citation type="submission" date="2013-12" db="EMBL/GenBank/DDBJ databases">
        <title>The Genome Sequence of Aphanomyces invadans NJM9701.</title>
        <authorList>
            <consortium name="The Broad Institute Genomics Platform"/>
            <person name="Russ C."/>
            <person name="Tyler B."/>
            <person name="van West P."/>
            <person name="Dieguez-Uribeondo J."/>
            <person name="Young S.K."/>
            <person name="Zeng Q."/>
            <person name="Gargeya S."/>
            <person name="Fitzgerald M."/>
            <person name="Abouelleil A."/>
            <person name="Alvarado L."/>
            <person name="Chapman S.B."/>
            <person name="Gainer-Dewar J."/>
            <person name="Goldberg J."/>
            <person name="Griggs A."/>
            <person name="Gujja S."/>
            <person name="Hansen M."/>
            <person name="Howarth C."/>
            <person name="Imamovic A."/>
            <person name="Ireland A."/>
            <person name="Larimer J."/>
            <person name="McCowan C."/>
            <person name="Murphy C."/>
            <person name="Pearson M."/>
            <person name="Poon T.W."/>
            <person name="Priest M."/>
            <person name="Roberts A."/>
            <person name="Saif S."/>
            <person name="Shea T."/>
            <person name="Sykes S."/>
            <person name="Wortman J."/>
            <person name="Nusbaum C."/>
            <person name="Birren B."/>
        </authorList>
    </citation>
    <scope>NUCLEOTIDE SEQUENCE [LARGE SCALE GENOMIC DNA]</scope>
    <source>
        <strain evidence="1">NJM9701</strain>
    </source>
</reference>
<dbReference type="VEuPathDB" id="FungiDB:H310_13891"/>
<sequence length="77" mass="8779">MRLLTFATHDDVVLNNLRAVDEFATFEVIVNCQIVRNPVVWVVLALDIWRGMAIATERVSHFGVLWFRDLHGTALSV</sequence>
<protein>
    <submittedName>
        <fullName evidence="1">Uncharacterized protein</fullName>
    </submittedName>
</protein>
<dbReference type="GeneID" id="20090941"/>
<dbReference type="AlphaFoldDB" id="A0A024TBV5"/>
<accession>A0A024TBV5</accession>
<proteinExistence type="predicted"/>
<gene>
    <name evidence="1" type="ORF">H310_13891</name>
</gene>
<name>A0A024TBV5_9STRA</name>
<organism evidence="1">
    <name type="scientific">Aphanomyces invadans</name>
    <dbReference type="NCBI Taxonomy" id="157072"/>
    <lineage>
        <taxon>Eukaryota</taxon>
        <taxon>Sar</taxon>
        <taxon>Stramenopiles</taxon>
        <taxon>Oomycota</taxon>
        <taxon>Saprolegniomycetes</taxon>
        <taxon>Saprolegniales</taxon>
        <taxon>Verrucalvaceae</taxon>
        <taxon>Aphanomyces</taxon>
    </lineage>
</organism>
<dbReference type="EMBL" id="KI914008">
    <property type="protein sequence ID" value="ETV91645.1"/>
    <property type="molecule type" value="Genomic_DNA"/>
</dbReference>
<dbReference type="RefSeq" id="XP_008879764.1">
    <property type="nucleotide sequence ID" value="XM_008881542.1"/>
</dbReference>